<dbReference type="RefSeq" id="WP_262598662.1">
    <property type="nucleotide sequence ID" value="NZ_CP103300.1"/>
</dbReference>
<keyword evidence="2" id="KW-1185">Reference proteome</keyword>
<sequence length="486" mass="55171">MSIFSLSVYAEKNKAPKKKHFYKVVDIETNESFIFHLNSFARVNAELLTSSIFSINEIPLNEAARTSRPVYSIRVNKTSFWPDTPSQIADDEEHEFLFSQIEAINRLNQSSLYRQHFNTDFTSDNPTIITLLLPREINRLRIDSLLSLIRNQIEYFMAEGRITSWSFQGVSSDEHRGIYLSIGFTTNAGSVRGTADNVRHAAGSAEDAVIAVTLSDDWDQMIEQEIRNSDGMNDMLSDWQEQQTQTESAEDPDYTPIETIAEENDSGRAESQSLANTSEETLTDAGNGMQLHTYLQNLLRNNNLAEISHVPDVDDDKFVSEFRLSLVFLFRRGNDEGSTRMIPSDNVFIERIQSFAAGIKQEHASSNFRVILSHITSREDVVAVYYHFTQKLGPSQARFHRINHVKLTHDKHHNLWGADVACPLYSAESVPVARPVEEQAGYLRRLFSAIAQCLGRRNERQESPLDLELKPGVQNVIMMSGNPDKF</sequence>
<organism evidence="1 2">
    <name type="scientific">Endozoicomonas euniceicola</name>
    <dbReference type="NCBI Taxonomy" id="1234143"/>
    <lineage>
        <taxon>Bacteria</taxon>
        <taxon>Pseudomonadati</taxon>
        <taxon>Pseudomonadota</taxon>
        <taxon>Gammaproteobacteria</taxon>
        <taxon>Oceanospirillales</taxon>
        <taxon>Endozoicomonadaceae</taxon>
        <taxon>Endozoicomonas</taxon>
    </lineage>
</organism>
<dbReference type="EMBL" id="CP103300">
    <property type="protein sequence ID" value="UYM16366.1"/>
    <property type="molecule type" value="Genomic_DNA"/>
</dbReference>
<accession>A0ABY6GWB3</accession>
<gene>
    <name evidence="1" type="ORF">NX720_00035</name>
</gene>
<protein>
    <submittedName>
        <fullName evidence="1">Uncharacterized protein</fullName>
    </submittedName>
</protein>
<dbReference type="Proteomes" id="UP001163255">
    <property type="component" value="Chromosome"/>
</dbReference>
<name>A0ABY6GWB3_9GAMM</name>
<reference evidence="1" key="1">
    <citation type="submission" date="2022-10" db="EMBL/GenBank/DDBJ databases">
        <title>Completed Genome Sequence of two octocoral isolated bacterium, Endozoicomonas euniceicola EF212T and Endozoicomonas gorgoniicola PS125T.</title>
        <authorList>
            <person name="Chiou Y.-J."/>
            <person name="Chen Y.-H."/>
        </authorList>
    </citation>
    <scope>NUCLEOTIDE SEQUENCE</scope>
    <source>
        <strain evidence="1">EF212</strain>
    </source>
</reference>
<proteinExistence type="predicted"/>
<evidence type="ECO:0000313" key="2">
    <source>
        <dbReference type="Proteomes" id="UP001163255"/>
    </source>
</evidence>
<evidence type="ECO:0000313" key="1">
    <source>
        <dbReference type="EMBL" id="UYM16366.1"/>
    </source>
</evidence>